<feature type="region of interest" description="Disordered" evidence="1">
    <location>
        <begin position="194"/>
        <end position="221"/>
    </location>
</feature>
<evidence type="ECO:0000313" key="3">
    <source>
        <dbReference type="Proteomes" id="UP001303473"/>
    </source>
</evidence>
<dbReference type="PANTHER" id="PTHR40422">
    <property type="entry name" value="TRANSLATION MACHINERY-ASSOCIATED PROTEIN 17"/>
    <property type="match status" value="1"/>
</dbReference>
<comment type="caution">
    <text evidence="2">The sequence shown here is derived from an EMBL/GenBank/DDBJ whole genome shotgun (WGS) entry which is preliminary data.</text>
</comment>
<feature type="region of interest" description="Disordered" evidence="1">
    <location>
        <begin position="104"/>
        <end position="158"/>
    </location>
</feature>
<reference evidence="3" key="1">
    <citation type="journal article" date="2023" name="Mol. Phylogenet. Evol.">
        <title>Genome-scale phylogeny and comparative genomics of the fungal order Sordariales.</title>
        <authorList>
            <person name="Hensen N."/>
            <person name="Bonometti L."/>
            <person name="Westerberg I."/>
            <person name="Brannstrom I.O."/>
            <person name="Guillou S."/>
            <person name="Cros-Aarteil S."/>
            <person name="Calhoun S."/>
            <person name="Haridas S."/>
            <person name="Kuo A."/>
            <person name="Mondo S."/>
            <person name="Pangilinan J."/>
            <person name="Riley R."/>
            <person name="LaButti K."/>
            <person name="Andreopoulos B."/>
            <person name="Lipzen A."/>
            <person name="Chen C."/>
            <person name="Yan M."/>
            <person name="Daum C."/>
            <person name="Ng V."/>
            <person name="Clum A."/>
            <person name="Steindorff A."/>
            <person name="Ohm R.A."/>
            <person name="Martin F."/>
            <person name="Silar P."/>
            <person name="Natvig D.O."/>
            <person name="Lalanne C."/>
            <person name="Gautier V."/>
            <person name="Ament-Velasquez S.L."/>
            <person name="Kruys A."/>
            <person name="Hutchinson M.I."/>
            <person name="Powell A.J."/>
            <person name="Barry K."/>
            <person name="Miller A.N."/>
            <person name="Grigoriev I.V."/>
            <person name="Debuchy R."/>
            <person name="Gladieux P."/>
            <person name="Hiltunen Thoren M."/>
            <person name="Johannesson H."/>
        </authorList>
    </citation>
    <scope>NUCLEOTIDE SEQUENCE [LARGE SCALE GENOMIC DNA]</scope>
    <source>
        <strain evidence="3">CBS 340.73</strain>
    </source>
</reference>
<keyword evidence="3" id="KW-1185">Reference proteome</keyword>
<dbReference type="GO" id="GO:0070682">
    <property type="term" value="P:proteasome regulatory particle assembly"/>
    <property type="evidence" value="ECO:0007669"/>
    <property type="project" value="InterPro"/>
</dbReference>
<accession>A0AAN6S8U6</accession>
<protein>
    <recommendedName>
        <fullName evidence="4">Secondary alcohol dehydrogenase</fullName>
    </recommendedName>
</protein>
<proteinExistence type="predicted"/>
<evidence type="ECO:0000313" key="2">
    <source>
        <dbReference type="EMBL" id="KAK3945332.1"/>
    </source>
</evidence>
<feature type="compositionally biased region" description="Low complexity" evidence="1">
    <location>
        <begin position="133"/>
        <end position="151"/>
    </location>
</feature>
<feature type="compositionally biased region" description="Acidic residues" evidence="1">
    <location>
        <begin position="206"/>
        <end position="221"/>
    </location>
</feature>
<dbReference type="InterPro" id="IPR038966">
    <property type="entry name" value="TMA17"/>
</dbReference>
<feature type="compositionally biased region" description="Polar residues" evidence="1">
    <location>
        <begin position="121"/>
        <end position="132"/>
    </location>
</feature>
<evidence type="ECO:0000256" key="1">
    <source>
        <dbReference type="SAM" id="MobiDB-lite"/>
    </source>
</evidence>
<dbReference type="Proteomes" id="UP001303473">
    <property type="component" value="Unassembled WGS sequence"/>
</dbReference>
<dbReference type="PANTHER" id="PTHR40422:SF1">
    <property type="entry name" value="TRANSLATION MACHINERY-ASSOCIATED PROTEIN 17"/>
    <property type="match status" value="1"/>
</dbReference>
<organism evidence="2 3">
    <name type="scientific">Diplogelasinospora grovesii</name>
    <dbReference type="NCBI Taxonomy" id="303347"/>
    <lineage>
        <taxon>Eukaryota</taxon>
        <taxon>Fungi</taxon>
        <taxon>Dikarya</taxon>
        <taxon>Ascomycota</taxon>
        <taxon>Pezizomycotina</taxon>
        <taxon>Sordariomycetes</taxon>
        <taxon>Sordariomycetidae</taxon>
        <taxon>Sordariales</taxon>
        <taxon>Diplogelasinosporaceae</taxon>
        <taxon>Diplogelasinospora</taxon>
    </lineage>
</organism>
<dbReference type="EMBL" id="MU853755">
    <property type="protein sequence ID" value="KAK3945332.1"/>
    <property type="molecule type" value="Genomic_DNA"/>
</dbReference>
<dbReference type="AlphaFoldDB" id="A0AAN6S8U6"/>
<sequence length="221" mass="24387">MSSDATPISPTRFAAALKDLSLSSLHLKVLELRNSIAHLDYSNEQLRPFAEGTQSTPTSPPSQPDPDCVEAIKENEEVIARMQERIRLVREEVEGRGFSWTEFQSKEEAEAATEEAAATAQQHTLVSGHTEPNTTATDQQQTTQTNTQTADGQRQHSAWTDGTFQTGVIRNGAIHMHNTNGSNTGGSISDEELRRRMEQQLRNLSTDDDSEDDDNEGGLHL</sequence>
<dbReference type="GO" id="GO:0030674">
    <property type="term" value="F:protein-macromolecule adaptor activity"/>
    <property type="evidence" value="ECO:0007669"/>
    <property type="project" value="TreeGrafter"/>
</dbReference>
<evidence type="ECO:0008006" key="4">
    <source>
        <dbReference type="Google" id="ProtNLM"/>
    </source>
</evidence>
<gene>
    <name evidence="2" type="ORF">QBC46DRAFT_371969</name>
</gene>
<name>A0AAN6S8U6_9PEZI</name>